<accession>A0A2U1V2N6</accession>
<evidence type="ECO:0000313" key="2">
    <source>
        <dbReference type="EMBL" id="PWC28162.1"/>
    </source>
</evidence>
<dbReference type="EMBL" id="PDOA01000009">
    <property type="protein sequence ID" value="PWC28162.1"/>
    <property type="molecule type" value="Genomic_DNA"/>
</dbReference>
<evidence type="ECO:0000313" key="3">
    <source>
        <dbReference type="Proteomes" id="UP000245048"/>
    </source>
</evidence>
<dbReference type="Proteomes" id="UP000245048">
    <property type="component" value="Unassembled WGS sequence"/>
</dbReference>
<gene>
    <name evidence="2" type="ORF">CR165_14630</name>
</gene>
<reference evidence="3" key="1">
    <citation type="submission" date="2017-10" db="EMBL/GenBank/DDBJ databases">
        <authorList>
            <person name="Toshchakov S.V."/>
            <person name="Goeva M.A."/>
        </authorList>
    </citation>
    <scope>NUCLEOTIDE SEQUENCE [LARGE SCALE GENOMIC DNA]</scope>
    <source>
        <strain evidence="3">JR1/69-1-13</strain>
    </source>
</reference>
<organism evidence="2 3">
    <name type="scientific">Teichococcus aestuarii</name>
    <dbReference type="NCBI Taxonomy" id="568898"/>
    <lineage>
        <taxon>Bacteria</taxon>
        <taxon>Pseudomonadati</taxon>
        <taxon>Pseudomonadota</taxon>
        <taxon>Alphaproteobacteria</taxon>
        <taxon>Acetobacterales</taxon>
        <taxon>Roseomonadaceae</taxon>
        <taxon>Roseomonas</taxon>
    </lineage>
</organism>
<dbReference type="AlphaFoldDB" id="A0A2U1V2N6"/>
<proteinExistence type="predicted"/>
<dbReference type="OrthoDB" id="7272987at2"/>
<protein>
    <submittedName>
        <fullName evidence="2">Uncharacterized protein</fullName>
    </submittedName>
</protein>
<sequence length="159" mass="16728">MQRKPTDFSDAMAGIDQAMLDDVAEAGEVRRMSSAAFLKIGAMHGVTVEIEPPLGADGDVPLLVRQGLVIRCMLPRGISAAWLAAALAEGPVAQLVQKVLDGHRLNLTADGGTGQLSRGAELARSRLLETLSAMSPLLPAMAPTRSRRPRKAPLQLAAA</sequence>
<dbReference type="RefSeq" id="WP_109517729.1">
    <property type="nucleotide sequence ID" value="NZ_JBHSCH010000003.1"/>
</dbReference>
<evidence type="ECO:0000256" key="1">
    <source>
        <dbReference type="SAM" id="MobiDB-lite"/>
    </source>
</evidence>
<name>A0A2U1V2N6_9PROT</name>
<feature type="region of interest" description="Disordered" evidence="1">
    <location>
        <begin position="140"/>
        <end position="159"/>
    </location>
</feature>
<comment type="caution">
    <text evidence="2">The sequence shown here is derived from an EMBL/GenBank/DDBJ whole genome shotgun (WGS) entry which is preliminary data.</text>
</comment>
<keyword evidence="3" id="KW-1185">Reference proteome</keyword>